<feature type="region of interest" description="Disordered" evidence="1">
    <location>
        <begin position="120"/>
        <end position="148"/>
    </location>
</feature>
<dbReference type="AlphaFoldDB" id="A0AAD2HN07"/>
<feature type="region of interest" description="Disordered" evidence="1">
    <location>
        <begin position="568"/>
        <end position="623"/>
    </location>
</feature>
<evidence type="ECO:0000256" key="1">
    <source>
        <dbReference type="SAM" id="MobiDB-lite"/>
    </source>
</evidence>
<evidence type="ECO:0000313" key="2">
    <source>
        <dbReference type="EMBL" id="CAK5277758.1"/>
    </source>
</evidence>
<reference evidence="2" key="1">
    <citation type="submission" date="2023-11" db="EMBL/GenBank/DDBJ databases">
        <authorList>
            <person name="De Vega J J."/>
            <person name="De Vega J J."/>
        </authorList>
    </citation>
    <scope>NUCLEOTIDE SEQUENCE</scope>
</reference>
<feature type="region of interest" description="Disordered" evidence="1">
    <location>
        <begin position="500"/>
        <end position="537"/>
    </location>
</feature>
<comment type="caution">
    <text evidence="2">The sequence shown here is derived from an EMBL/GenBank/DDBJ whole genome shotgun (WGS) entry which is preliminary data.</text>
</comment>
<accession>A0AAD2HN07</accession>
<dbReference type="Proteomes" id="UP001295794">
    <property type="component" value="Unassembled WGS sequence"/>
</dbReference>
<feature type="region of interest" description="Disordered" evidence="1">
    <location>
        <begin position="649"/>
        <end position="697"/>
    </location>
</feature>
<proteinExistence type="predicted"/>
<feature type="region of interest" description="Disordered" evidence="1">
    <location>
        <begin position="1"/>
        <end position="107"/>
    </location>
</feature>
<gene>
    <name evidence="2" type="ORF">MYCIT1_LOCUS26844</name>
</gene>
<feature type="compositionally biased region" description="Basic and acidic residues" evidence="1">
    <location>
        <begin position="610"/>
        <end position="622"/>
    </location>
</feature>
<feature type="compositionally biased region" description="Low complexity" evidence="1">
    <location>
        <begin position="56"/>
        <end position="69"/>
    </location>
</feature>
<keyword evidence="3" id="KW-1185">Reference proteome</keyword>
<feature type="compositionally biased region" description="Polar residues" evidence="1">
    <location>
        <begin position="224"/>
        <end position="233"/>
    </location>
</feature>
<protein>
    <submittedName>
        <fullName evidence="2">Uncharacterized protein</fullName>
    </submittedName>
</protein>
<feature type="region of interest" description="Disordered" evidence="1">
    <location>
        <begin position="281"/>
        <end position="340"/>
    </location>
</feature>
<evidence type="ECO:0000313" key="3">
    <source>
        <dbReference type="Proteomes" id="UP001295794"/>
    </source>
</evidence>
<feature type="region of interest" description="Disordered" evidence="1">
    <location>
        <begin position="204"/>
        <end position="254"/>
    </location>
</feature>
<feature type="compositionally biased region" description="Low complexity" evidence="1">
    <location>
        <begin position="120"/>
        <end position="131"/>
    </location>
</feature>
<feature type="region of interest" description="Disordered" evidence="1">
    <location>
        <begin position="157"/>
        <end position="176"/>
    </location>
</feature>
<organism evidence="2 3">
    <name type="scientific">Mycena citricolor</name>
    <dbReference type="NCBI Taxonomy" id="2018698"/>
    <lineage>
        <taxon>Eukaryota</taxon>
        <taxon>Fungi</taxon>
        <taxon>Dikarya</taxon>
        <taxon>Basidiomycota</taxon>
        <taxon>Agaricomycotina</taxon>
        <taxon>Agaricomycetes</taxon>
        <taxon>Agaricomycetidae</taxon>
        <taxon>Agaricales</taxon>
        <taxon>Marasmiineae</taxon>
        <taxon>Mycenaceae</taxon>
        <taxon>Mycena</taxon>
    </lineage>
</organism>
<feature type="compositionally biased region" description="Polar residues" evidence="1">
    <location>
        <begin position="97"/>
        <end position="107"/>
    </location>
</feature>
<sequence length="879" mass="94052">MSVAKRPGTPGSKSAGHTRDGSWVSDPGTDQYSRSLRSPALPDSPMIGPGHNAMHSFNSSLSTTSSFESPRPTSVVSGIDIGSPVIAPVDSRRSSKQNRPSSPFTLTPFQPLIFSPVANSSRSSLESVGSSYHSWNGDDKDRSTLFFADPEPQRGAWHDIALPSQLNSDGSNADDGEAEDMVLKYAGLKNIDFVAIQEKLVSAATKPPATAAEVRTPSLRRGRPSTSQSTYSLNGRIASPPQSPTTISPPSDGQMVYAAESEPVQDVSPTTRRHRDLTKALFGDGGEVGDESGVPGLVVSPSATSFLPPSPRDPPSSATWPHPLPRSPSTPRLPQTEEEHEELAREIQRKADAAMIMLHKQPSNSNLAVPPKGSTRKRINPHQISTPQLVSASTSVDTIPLPSPSLSGGQFKIGSRLKRLRGSLRTKTMPTAHDVTPFPPELQSPQAARYDPTKFRAPGPTVMSATEFEGFKVSAPLPPSPPASAGPGLKGFMARFRGRQRASDNPLDSHADLRPMYKSGPSSETLSSGHVPAASPDDGRAAIKQLFDAASNLGLDQTALNDLLVRSGSTSSRASEWSPLSRNASRTTSNEPARSHRTHPSIVAESPEPVVERKAEAERKESNAVVRRTIIFPSESRTSTIDISVLLRKHSSRRRRASSASVSSRSVHDRVPTPPPPKPQRFSNVPAPPLPSADKTASARDTYYDMHGNAADAASSQGGHGQSGPAVEVVELASGETIWKIVNGLRNDDDDLDAFNHRGSFASDYSLRDSGDGVQVFFKEHGRKGSGSSYFGRKKSITAKSGRPETKVFYSSSAQIGRLIENISEGMEAGSFNFLPTTPGPAASAKPAKFVPSTASSLVEPDWTLEETLDHMISSNMRR</sequence>
<name>A0AAD2HN07_9AGAR</name>
<feature type="compositionally biased region" description="Polar residues" evidence="1">
    <location>
        <begin position="568"/>
        <end position="592"/>
    </location>
</feature>
<dbReference type="EMBL" id="CAVNYO010000419">
    <property type="protein sequence ID" value="CAK5277758.1"/>
    <property type="molecule type" value="Genomic_DNA"/>
</dbReference>